<feature type="domain" description="Fibronectin type-III" evidence="4">
    <location>
        <begin position="103"/>
        <end position="203"/>
    </location>
</feature>
<dbReference type="Gene3D" id="2.60.40.10">
    <property type="entry name" value="Immunoglobulins"/>
    <property type="match status" value="2"/>
</dbReference>
<dbReference type="Pfam" id="PF07679">
    <property type="entry name" value="I-set"/>
    <property type="match status" value="1"/>
</dbReference>
<dbReference type="PANTHER" id="PTHR13817:SF163">
    <property type="entry name" value="OBSCURIN"/>
    <property type="match status" value="1"/>
</dbReference>
<dbReference type="FunFam" id="2.60.40.10:FF:000802">
    <property type="entry name" value="Muscle M-line assembly protein unc-89"/>
    <property type="match status" value="1"/>
</dbReference>
<dbReference type="FunFam" id="2.60.40.10:FF:000107">
    <property type="entry name" value="Myosin, light chain kinase a"/>
    <property type="match status" value="1"/>
</dbReference>
<dbReference type="Proteomes" id="UP000653454">
    <property type="component" value="Unassembled WGS sequence"/>
</dbReference>
<dbReference type="SUPFAM" id="SSF49265">
    <property type="entry name" value="Fibronectin type III"/>
    <property type="match status" value="1"/>
</dbReference>
<dbReference type="InterPro" id="IPR050964">
    <property type="entry name" value="Striated_Muscle_Regulatory"/>
</dbReference>
<reference evidence="5" key="1">
    <citation type="submission" date="2020-11" db="EMBL/GenBank/DDBJ databases">
        <authorList>
            <person name="Whiteford S."/>
        </authorList>
    </citation>
    <scope>NUCLEOTIDE SEQUENCE</scope>
</reference>
<dbReference type="AlphaFoldDB" id="A0A8S4FUX4"/>
<name>A0A8S4FUX4_PLUXY</name>
<dbReference type="InterPro" id="IPR013098">
    <property type="entry name" value="Ig_I-set"/>
</dbReference>
<dbReference type="InterPro" id="IPR007110">
    <property type="entry name" value="Ig-like_dom"/>
</dbReference>
<dbReference type="GO" id="GO:0030154">
    <property type="term" value="P:cell differentiation"/>
    <property type="evidence" value="ECO:0007669"/>
    <property type="project" value="UniProtKB-ARBA"/>
</dbReference>
<dbReference type="PROSITE" id="PS50835">
    <property type="entry name" value="IG_LIKE"/>
    <property type="match status" value="1"/>
</dbReference>
<keyword evidence="1" id="KW-0677">Repeat</keyword>
<gene>
    <name evidence="5" type="ORF">PLXY2_LOCUS10703</name>
</gene>
<proteinExistence type="predicted"/>
<organism evidence="5 6">
    <name type="scientific">Plutella xylostella</name>
    <name type="common">Diamondback moth</name>
    <name type="synonym">Plutella maculipennis</name>
    <dbReference type="NCBI Taxonomy" id="51655"/>
    <lineage>
        <taxon>Eukaryota</taxon>
        <taxon>Metazoa</taxon>
        <taxon>Ecdysozoa</taxon>
        <taxon>Arthropoda</taxon>
        <taxon>Hexapoda</taxon>
        <taxon>Insecta</taxon>
        <taxon>Pterygota</taxon>
        <taxon>Neoptera</taxon>
        <taxon>Endopterygota</taxon>
        <taxon>Lepidoptera</taxon>
        <taxon>Glossata</taxon>
        <taxon>Ditrysia</taxon>
        <taxon>Yponomeutoidea</taxon>
        <taxon>Plutellidae</taxon>
        <taxon>Plutella</taxon>
    </lineage>
</organism>
<evidence type="ECO:0000259" key="4">
    <source>
        <dbReference type="PROSITE" id="PS50853"/>
    </source>
</evidence>
<dbReference type="PROSITE" id="PS50853">
    <property type="entry name" value="FN3"/>
    <property type="match status" value="1"/>
</dbReference>
<sequence>MSAKFTAYAAGSPEPDVEWYRNGDRMFPCERIRMDKESTGLLRLTISQVEPTDVGTYTCRIYNDHGHAQCSSELTYDTLEPRENRKPIGDQYSDFDKMKKTGVPMPLADRPIIARMTDRHLTLGWKPSVPHGPRFPVTYQVEMCELPDGDWFTARTGLRSCVCDIRNLEPFRDYKFRIRVENKFGVSDPSPYATTHRSKLQPPAPRFVPYLPPGTDFRPDSSARFPQDFDIERKLQPRALRFVPYLPPGTDFRPDSSARFLQYFDIER</sequence>
<dbReference type="InterPro" id="IPR013783">
    <property type="entry name" value="Ig-like_fold"/>
</dbReference>
<dbReference type="GO" id="GO:0009653">
    <property type="term" value="P:anatomical structure morphogenesis"/>
    <property type="evidence" value="ECO:0007669"/>
    <property type="project" value="UniProtKB-ARBA"/>
</dbReference>
<dbReference type="Pfam" id="PF00041">
    <property type="entry name" value="fn3"/>
    <property type="match status" value="1"/>
</dbReference>
<evidence type="ECO:0000259" key="3">
    <source>
        <dbReference type="PROSITE" id="PS50835"/>
    </source>
</evidence>
<evidence type="ECO:0000313" key="6">
    <source>
        <dbReference type="Proteomes" id="UP000653454"/>
    </source>
</evidence>
<dbReference type="EMBL" id="CAJHNJ030000049">
    <property type="protein sequence ID" value="CAG9132455.1"/>
    <property type="molecule type" value="Genomic_DNA"/>
</dbReference>
<evidence type="ECO:0000313" key="5">
    <source>
        <dbReference type="EMBL" id="CAG9132455.1"/>
    </source>
</evidence>
<dbReference type="InterPro" id="IPR036116">
    <property type="entry name" value="FN3_sf"/>
</dbReference>
<keyword evidence="6" id="KW-1185">Reference proteome</keyword>
<evidence type="ECO:0000256" key="2">
    <source>
        <dbReference type="ARBA" id="ARBA00023319"/>
    </source>
</evidence>
<dbReference type="InterPro" id="IPR003961">
    <property type="entry name" value="FN3_dom"/>
</dbReference>
<evidence type="ECO:0000256" key="1">
    <source>
        <dbReference type="ARBA" id="ARBA00022737"/>
    </source>
</evidence>
<comment type="caution">
    <text evidence="5">The sequence shown here is derived from an EMBL/GenBank/DDBJ whole genome shotgun (WGS) entry which is preliminary data.</text>
</comment>
<dbReference type="SUPFAM" id="SSF48726">
    <property type="entry name" value="Immunoglobulin"/>
    <property type="match status" value="1"/>
</dbReference>
<accession>A0A8S4FUX4</accession>
<dbReference type="CDD" id="cd00063">
    <property type="entry name" value="FN3"/>
    <property type="match status" value="1"/>
</dbReference>
<dbReference type="SMART" id="SM00060">
    <property type="entry name" value="FN3"/>
    <property type="match status" value="1"/>
</dbReference>
<dbReference type="PANTHER" id="PTHR13817">
    <property type="entry name" value="TITIN"/>
    <property type="match status" value="1"/>
</dbReference>
<protein>
    <submittedName>
        <fullName evidence="5">(diamondback moth) hypothetical protein</fullName>
    </submittedName>
</protein>
<keyword evidence="2" id="KW-0393">Immunoglobulin domain</keyword>
<feature type="domain" description="Ig-like" evidence="3">
    <location>
        <begin position="1"/>
        <end position="75"/>
    </location>
</feature>
<dbReference type="InterPro" id="IPR036179">
    <property type="entry name" value="Ig-like_dom_sf"/>
</dbReference>